<sequence>MAHISRSSFSNEVSSKLRRTCTGMQPLEEMLPLPQDLFDFMYGSSIIS</sequence>
<organism evidence="1 2">
    <name type="scientific">Zea mays</name>
    <name type="common">Maize</name>
    <dbReference type="NCBI Taxonomy" id="4577"/>
    <lineage>
        <taxon>Eukaryota</taxon>
        <taxon>Viridiplantae</taxon>
        <taxon>Streptophyta</taxon>
        <taxon>Embryophyta</taxon>
        <taxon>Tracheophyta</taxon>
        <taxon>Spermatophyta</taxon>
        <taxon>Magnoliopsida</taxon>
        <taxon>Liliopsida</taxon>
        <taxon>Poales</taxon>
        <taxon>Poaceae</taxon>
        <taxon>PACMAD clade</taxon>
        <taxon>Panicoideae</taxon>
        <taxon>Andropogonodae</taxon>
        <taxon>Andropogoneae</taxon>
        <taxon>Tripsacinae</taxon>
        <taxon>Zea</taxon>
    </lineage>
</organism>
<accession>A0A3L6DSI5</accession>
<evidence type="ECO:0000313" key="1">
    <source>
        <dbReference type="EMBL" id="PWZ10797.1"/>
    </source>
</evidence>
<dbReference type="AlphaFoldDB" id="A0A3L6DSI5"/>
<reference evidence="1 2" key="1">
    <citation type="journal article" date="2018" name="Nat. Genet.">
        <title>Extensive intraspecific gene order and gene structural variations between Mo17 and other maize genomes.</title>
        <authorList>
            <person name="Sun S."/>
            <person name="Zhou Y."/>
            <person name="Chen J."/>
            <person name="Shi J."/>
            <person name="Zhao H."/>
            <person name="Zhao H."/>
            <person name="Song W."/>
            <person name="Zhang M."/>
            <person name="Cui Y."/>
            <person name="Dong X."/>
            <person name="Liu H."/>
            <person name="Ma X."/>
            <person name="Jiao Y."/>
            <person name="Wang B."/>
            <person name="Wei X."/>
            <person name="Stein J.C."/>
            <person name="Glaubitz J.C."/>
            <person name="Lu F."/>
            <person name="Yu G."/>
            <person name="Liang C."/>
            <person name="Fengler K."/>
            <person name="Li B."/>
            <person name="Rafalski A."/>
            <person name="Schnable P.S."/>
            <person name="Ware D.H."/>
            <person name="Buckler E.S."/>
            <person name="Lai J."/>
        </authorList>
    </citation>
    <scope>NUCLEOTIDE SEQUENCE [LARGE SCALE GENOMIC DNA]</scope>
    <source>
        <strain evidence="2">cv. Missouri 17</strain>
        <tissue evidence="1">Seedling</tissue>
    </source>
</reference>
<evidence type="ECO:0000313" key="2">
    <source>
        <dbReference type="Proteomes" id="UP000251960"/>
    </source>
</evidence>
<name>A0A3L6DSI5_MAIZE</name>
<dbReference type="Proteomes" id="UP000251960">
    <property type="component" value="Chromosome 8"/>
</dbReference>
<gene>
    <name evidence="1" type="ORF">Zm00014a_020780</name>
</gene>
<protein>
    <submittedName>
        <fullName evidence="1">Uncharacterized protein</fullName>
    </submittedName>
</protein>
<proteinExistence type="predicted"/>
<comment type="caution">
    <text evidence="1">The sequence shown here is derived from an EMBL/GenBank/DDBJ whole genome shotgun (WGS) entry which is preliminary data.</text>
</comment>
<dbReference type="EMBL" id="NCVQ01000009">
    <property type="protein sequence ID" value="PWZ10797.1"/>
    <property type="molecule type" value="Genomic_DNA"/>
</dbReference>